<comment type="caution">
    <text evidence="1">The sequence shown here is derived from an EMBL/GenBank/DDBJ whole genome shotgun (WGS) entry which is preliminary data.</text>
</comment>
<reference evidence="1 2" key="1">
    <citation type="submission" date="2016-09" db="EMBL/GenBank/DDBJ databases">
        <title>Alteromonas lipolytica, a new species isolated from sea water.</title>
        <authorList>
            <person name="Wu Y.-H."/>
            <person name="Cheng H."/>
            <person name="Xu X.-W."/>
        </authorList>
    </citation>
    <scope>NUCLEOTIDE SEQUENCE [LARGE SCALE GENOMIC DNA]</scope>
    <source>
        <strain evidence="1 2">JW12</strain>
    </source>
</reference>
<organism evidence="1 2">
    <name type="scientific">Alteromonas lipolytica</name>
    <dbReference type="NCBI Taxonomy" id="1856405"/>
    <lineage>
        <taxon>Bacteria</taxon>
        <taxon>Pseudomonadati</taxon>
        <taxon>Pseudomonadota</taxon>
        <taxon>Gammaproteobacteria</taxon>
        <taxon>Alteromonadales</taxon>
        <taxon>Alteromonadaceae</taxon>
        <taxon>Alteromonas/Salinimonas group</taxon>
        <taxon>Alteromonas</taxon>
    </lineage>
</organism>
<accession>A0A1E8FEL1</accession>
<dbReference type="EMBL" id="MJIC01000014">
    <property type="protein sequence ID" value="OFI33923.1"/>
    <property type="molecule type" value="Genomic_DNA"/>
</dbReference>
<sequence>MNWQQAFRVIKNNSIRCYQGNAGIIGTGATTTVNANLYNELGEAEIQINGNLGTFLLFEIIKLDEGAKIVGYSAMSTWTKELYYLKPVKSKDGEQFIFDC</sequence>
<keyword evidence="2" id="KW-1185">Reference proteome</keyword>
<dbReference type="Proteomes" id="UP000176037">
    <property type="component" value="Unassembled WGS sequence"/>
</dbReference>
<evidence type="ECO:0000313" key="2">
    <source>
        <dbReference type="Proteomes" id="UP000176037"/>
    </source>
</evidence>
<dbReference type="AlphaFoldDB" id="A0A1E8FEL1"/>
<protein>
    <submittedName>
        <fullName evidence="1">Uncharacterized protein</fullName>
    </submittedName>
</protein>
<name>A0A1E8FEL1_9ALTE</name>
<evidence type="ECO:0000313" key="1">
    <source>
        <dbReference type="EMBL" id="OFI33923.1"/>
    </source>
</evidence>
<proteinExistence type="predicted"/>
<gene>
    <name evidence="1" type="ORF">BFC17_20375</name>
</gene>
<dbReference type="STRING" id="1856405.BFC17_20375"/>